<evidence type="ECO:0000256" key="3">
    <source>
        <dbReference type="ARBA" id="ARBA00022801"/>
    </source>
</evidence>
<name>A0A841FET0_9ACTN</name>
<evidence type="ECO:0000259" key="6">
    <source>
        <dbReference type="Pfam" id="PF00561"/>
    </source>
</evidence>
<feature type="region of interest" description="Disordered" evidence="4">
    <location>
        <begin position="360"/>
        <end position="384"/>
    </location>
</feature>
<dbReference type="GO" id="GO:0016787">
    <property type="term" value="F:hydrolase activity"/>
    <property type="evidence" value="ECO:0007669"/>
    <property type="project" value="UniProtKB-KW"/>
</dbReference>
<protein>
    <submittedName>
        <fullName evidence="8">Pimeloyl-ACP methyl ester carboxylesterase</fullName>
    </submittedName>
</protein>
<feature type="domain" description="AB hydrolase-1" evidence="6">
    <location>
        <begin position="113"/>
        <end position="289"/>
    </location>
</feature>
<dbReference type="InterPro" id="IPR051601">
    <property type="entry name" value="Serine_prot/Carboxylest_S33"/>
</dbReference>
<dbReference type="Pfam" id="PF08386">
    <property type="entry name" value="Abhydrolase_4"/>
    <property type="match status" value="1"/>
</dbReference>
<dbReference type="InterPro" id="IPR013595">
    <property type="entry name" value="Pept_S33_TAP-like_C"/>
</dbReference>
<evidence type="ECO:0000256" key="5">
    <source>
        <dbReference type="SAM" id="SignalP"/>
    </source>
</evidence>
<evidence type="ECO:0000256" key="4">
    <source>
        <dbReference type="SAM" id="MobiDB-lite"/>
    </source>
</evidence>
<reference evidence="8 9" key="1">
    <citation type="submission" date="2020-08" db="EMBL/GenBank/DDBJ databases">
        <title>Genomic Encyclopedia of Type Strains, Phase IV (KMG-IV): sequencing the most valuable type-strain genomes for metagenomic binning, comparative biology and taxonomic classification.</title>
        <authorList>
            <person name="Goeker M."/>
        </authorList>
    </citation>
    <scope>NUCLEOTIDE SEQUENCE [LARGE SCALE GENOMIC DNA]</scope>
    <source>
        <strain evidence="8 9">YIM 65646</strain>
    </source>
</reference>
<dbReference type="PANTHER" id="PTHR43248:SF29">
    <property type="entry name" value="TRIPEPTIDYL AMINOPEPTIDASE"/>
    <property type="match status" value="1"/>
</dbReference>
<dbReference type="EMBL" id="JACHGT010000005">
    <property type="protein sequence ID" value="MBB6034776.1"/>
    <property type="molecule type" value="Genomic_DNA"/>
</dbReference>
<dbReference type="Gene3D" id="3.40.50.1820">
    <property type="entry name" value="alpha/beta hydrolase"/>
    <property type="match status" value="1"/>
</dbReference>
<accession>A0A841FET0</accession>
<feature type="chain" id="PRO_5032486695" evidence="5">
    <location>
        <begin position="29"/>
        <end position="536"/>
    </location>
</feature>
<evidence type="ECO:0000256" key="1">
    <source>
        <dbReference type="ARBA" id="ARBA00010088"/>
    </source>
</evidence>
<feature type="compositionally biased region" description="Basic and acidic residues" evidence="4">
    <location>
        <begin position="368"/>
        <end position="377"/>
    </location>
</feature>
<keyword evidence="9" id="KW-1185">Reference proteome</keyword>
<sequence length="536" mass="57916">MTLPRTIAAAATLLAVGAPMFTPEPSAAANAADRPSTVSWNACPEYTDEMLAWLGVPAEAVPSFHELMARTECGTISVPLDYDDPGGERITVALTRLKATDQANRLGSLAVNPGGPGGSGYLMPLDLSMAPPGVTPVGLELNERYDLIGFDPRGVGYSTSYDCADLGPGGRHPAGVVTEADAREMYAAVVAANRECSQSNADFLAQLTTVNVAHDLDRIRAALGEDRMNFLGVSWGTWLGAVYRSEHPRHAGRVWIDSVAPPEFRFDEFATVRSNAVGRDFTRMAGWLAEHDEYGFGTTTRAVEKSLARLAAAFDAEPRVFTDLDFVFDGAFVAMAGDQDAPTWALAARLLADLRDATGPEAPQSVKDLFDEPDRGDPPPGTPRLFNETMNQAVFCNEDLGDRDFDSTWADYRKALKKYPVTGRLRGFVPPCAGWTIPPEPVRLRDSGTPLVLSGHRYETLSPYEWTWDMHDEVGGKVMTVNDDVHGSALMSPDCAGRIAEFFETGRVGSRTCVGAPSEPEETGTFAFAEGSGFRF</sequence>
<dbReference type="AlphaFoldDB" id="A0A841FET0"/>
<dbReference type="PANTHER" id="PTHR43248">
    <property type="entry name" value="2-SUCCINYL-6-HYDROXY-2,4-CYCLOHEXADIENE-1-CARBOXYLATE SYNTHASE"/>
    <property type="match status" value="1"/>
</dbReference>
<evidence type="ECO:0000256" key="2">
    <source>
        <dbReference type="ARBA" id="ARBA00022729"/>
    </source>
</evidence>
<keyword evidence="3" id="KW-0378">Hydrolase</keyword>
<dbReference type="Proteomes" id="UP000548476">
    <property type="component" value="Unassembled WGS sequence"/>
</dbReference>
<evidence type="ECO:0000313" key="8">
    <source>
        <dbReference type="EMBL" id="MBB6034776.1"/>
    </source>
</evidence>
<dbReference type="SUPFAM" id="SSF53474">
    <property type="entry name" value="alpha/beta-Hydrolases"/>
    <property type="match status" value="1"/>
</dbReference>
<gene>
    <name evidence="8" type="ORF">HNR73_002630</name>
</gene>
<feature type="domain" description="Peptidase S33 tripeptidyl aminopeptidase-like C-terminal" evidence="7">
    <location>
        <begin position="429"/>
        <end position="508"/>
    </location>
</feature>
<dbReference type="InterPro" id="IPR000073">
    <property type="entry name" value="AB_hydrolase_1"/>
</dbReference>
<keyword evidence="2 5" id="KW-0732">Signal</keyword>
<proteinExistence type="inferred from homology"/>
<evidence type="ECO:0000313" key="9">
    <source>
        <dbReference type="Proteomes" id="UP000548476"/>
    </source>
</evidence>
<dbReference type="RefSeq" id="WP_184787642.1">
    <property type="nucleotide sequence ID" value="NZ_BONT01000067.1"/>
</dbReference>
<organism evidence="8 9">
    <name type="scientific">Phytomonospora endophytica</name>
    <dbReference type="NCBI Taxonomy" id="714109"/>
    <lineage>
        <taxon>Bacteria</taxon>
        <taxon>Bacillati</taxon>
        <taxon>Actinomycetota</taxon>
        <taxon>Actinomycetes</taxon>
        <taxon>Micromonosporales</taxon>
        <taxon>Micromonosporaceae</taxon>
        <taxon>Phytomonospora</taxon>
    </lineage>
</organism>
<feature type="signal peptide" evidence="5">
    <location>
        <begin position="1"/>
        <end position="28"/>
    </location>
</feature>
<comment type="caution">
    <text evidence="8">The sequence shown here is derived from an EMBL/GenBank/DDBJ whole genome shotgun (WGS) entry which is preliminary data.</text>
</comment>
<dbReference type="Pfam" id="PF00561">
    <property type="entry name" value="Abhydrolase_1"/>
    <property type="match status" value="1"/>
</dbReference>
<dbReference type="InterPro" id="IPR029058">
    <property type="entry name" value="AB_hydrolase_fold"/>
</dbReference>
<evidence type="ECO:0000259" key="7">
    <source>
        <dbReference type="Pfam" id="PF08386"/>
    </source>
</evidence>
<comment type="similarity">
    <text evidence="1">Belongs to the peptidase S33 family.</text>
</comment>